<dbReference type="AlphaFoldDB" id="A0A931AEJ2"/>
<protein>
    <submittedName>
        <fullName evidence="9">Cation:dicarboxylase symporter family transporter</fullName>
    </submittedName>
</protein>
<dbReference type="PANTHER" id="PTHR42865:SF1">
    <property type="entry name" value="AEROBIC C4-DICARBOXYLATE TRANSPORT PROTEIN"/>
    <property type="match status" value="1"/>
</dbReference>
<evidence type="ECO:0000256" key="5">
    <source>
        <dbReference type="ARBA" id="ARBA00022847"/>
    </source>
</evidence>
<dbReference type="SUPFAM" id="SSF118215">
    <property type="entry name" value="Proton glutamate symport protein"/>
    <property type="match status" value="1"/>
</dbReference>
<evidence type="ECO:0000313" key="9">
    <source>
        <dbReference type="EMBL" id="MBF8191502.1"/>
    </source>
</evidence>
<evidence type="ECO:0000256" key="2">
    <source>
        <dbReference type="ARBA" id="ARBA00022448"/>
    </source>
</evidence>
<keyword evidence="10" id="KW-1185">Reference proteome</keyword>
<feature type="transmembrane region" description="Helical" evidence="8">
    <location>
        <begin position="304"/>
        <end position="322"/>
    </location>
</feature>
<evidence type="ECO:0000256" key="8">
    <source>
        <dbReference type="SAM" id="Phobius"/>
    </source>
</evidence>
<dbReference type="EMBL" id="JADOGI010000164">
    <property type="protein sequence ID" value="MBF8191502.1"/>
    <property type="molecule type" value="Genomic_DNA"/>
</dbReference>
<comment type="subcellular location">
    <subcellularLocation>
        <location evidence="1">Cell membrane</location>
        <topology evidence="1">Multi-pass membrane protein</topology>
    </subcellularLocation>
</comment>
<keyword evidence="3" id="KW-1003">Cell membrane</keyword>
<sequence length="441" mass="45885">MRDRTRYLYLAVIVAVVLGILVGFVWPDLGTELKPLGTGFVALIQMVIGPIIFCTIVLGVGSVAQAAKVGKVGGLALGYFVVMSTVALFIGLLVGNLIDPGTGLHITDTARQAAEAEAAKGAESGTVDFLLGIIPETLVSALTSGSVLQALLVALLAGFALQAMGAKGAPILRGVEHLQRLVFRILAMIMWAAPVGAFGAMAAVVGATGIEALKSLAIIMVAFYVTCLLFVGVVLGPMLWLIARVNLWSLLRYLGREFLLILSTSSSETALPRLIAKMEHLGVSRAVAGITVPTGYSFNLDGTAIYLTMATLFIATATGSPLEIGEQIALLLFMMIASKGAAGVTGAGLATLAGGLQSHRPELVDGVGLIVGIDRFMSEARALTNFAGNAVAAVLVGTWTGEFDRERAGQVLAGQAPFDEATLLDEDERRGTDAGREMTSV</sequence>
<evidence type="ECO:0000313" key="10">
    <source>
        <dbReference type="Proteomes" id="UP000605361"/>
    </source>
</evidence>
<evidence type="ECO:0000256" key="3">
    <source>
        <dbReference type="ARBA" id="ARBA00022475"/>
    </source>
</evidence>
<dbReference type="GO" id="GO:0015141">
    <property type="term" value="F:succinate transmembrane transporter activity"/>
    <property type="evidence" value="ECO:0007669"/>
    <property type="project" value="TreeGrafter"/>
</dbReference>
<dbReference type="GO" id="GO:0070778">
    <property type="term" value="P:L-aspartate transmembrane transport"/>
    <property type="evidence" value="ECO:0007669"/>
    <property type="project" value="TreeGrafter"/>
</dbReference>
<dbReference type="Pfam" id="PF00375">
    <property type="entry name" value="SDF"/>
    <property type="match status" value="1"/>
</dbReference>
<evidence type="ECO:0000256" key="4">
    <source>
        <dbReference type="ARBA" id="ARBA00022692"/>
    </source>
</evidence>
<dbReference type="Gene3D" id="1.10.3860.10">
    <property type="entry name" value="Sodium:dicarboxylate symporter"/>
    <property type="match status" value="1"/>
</dbReference>
<comment type="caution">
    <text evidence="9">The sequence shown here is derived from an EMBL/GenBank/DDBJ whole genome shotgun (WGS) entry which is preliminary data.</text>
</comment>
<evidence type="ECO:0000256" key="7">
    <source>
        <dbReference type="ARBA" id="ARBA00023136"/>
    </source>
</evidence>
<feature type="transmembrane region" description="Helical" evidence="8">
    <location>
        <begin position="72"/>
        <end position="94"/>
    </location>
</feature>
<dbReference type="GO" id="GO:0005886">
    <property type="term" value="C:plasma membrane"/>
    <property type="evidence" value="ECO:0007669"/>
    <property type="project" value="UniProtKB-SubCell"/>
</dbReference>
<dbReference type="GO" id="GO:0015366">
    <property type="term" value="F:malate:proton symporter activity"/>
    <property type="evidence" value="ECO:0007669"/>
    <property type="project" value="TreeGrafter"/>
</dbReference>
<dbReference type="Proteomes" id="UP000605361">
    <property type="component" value="Unassembled WGS sequence"/>
</dbReference>
<reference evidence="9" key="1">
    <citation type="submission" date="2020-11" db="EMBL/GenBank/DDBJ databases">
        <title>Whole-genome analyses of Nonomuraea sp. K274.</title>
        <authorList>
            <person name="Veyisoglu A."/>
        </authorList>
    </citation>
    <scope>NUCLEOTIDE SEQUENCE</scope>
    <source>
        <strain evidence="9">K274</strain>
    </source>
</reference>
<keyword evidence="2" id="KW-0813">Transport</keyword>
<gene>
    <name evidence="9" type="ORF">ITP53_38575</name>
</gene>
<dbReference type="PRINTS" id="PR00173">
    <property type="entry name" value="EDTRNSPORT"/>
</dbReference>
<dbReference type="PANTHER" id="PTHR42865">
    <property type="entry name" value="PROTON/GLUTAMATE-ASPARTATE SYMPORTER"/>
    <property type="match status" value="1"/>
</dbReference>
<feature type="transmembrane region" description="Helical" evidence="8">
    <location>
        <begin position="328"/>
        <end position="353"/>
    </location>
</feature>
<feature type="transmembrane region" description="Helical" evidence="8">
    <location>
        <begin position="138"/>
        <end position="161"/>
    </location>
</feature>
<dbReference type="InterPro" id="IPR001991">
    <property type="entry name" value="Na-dicarboxylate_symporter"/>
</dbReference>
<proteinExistence type="predicted"/>
<dbReference type="RefSeq" id="WP_195900411.1">
    <property type="nucleotide sequence ID" value="NZ_JADOGI010000164.1"/>
</dbReference>
<dbReference type="FunFam" id="1.10.3860.10:FF:000001">
    <property type="entry name" value="C4-dicarboxylate transport protein"/>
    <property type="match status" value="1"/>
</dbReference>
<keyword evidence="6 8" id="KW-1133">Transmembrane helix</keyword>
<evidence type="ECO:0000256" key="1">
    <source>
        <dbReference type="ARBA" id="ARBA00004651"/>
    </source>
</evidence>
<keyword evidence="5" id="KW-0769">Symport</keyword>
<feature type="transmembrane region" description="Helical" evidence="8">
    <location>
        <begin position="7"/>
        <end position="26"/>
    </location>
</feature>
<dbReference type="GO" id="GO:0015138">
    <property type="term" value="F:fumarate transmembrane transporter activity"/>
    <property type="evidence" value="ECO:0007669"/>
    <property type="project" value="TreeGrafter"/>
</dbReference>
<organism evidence="9 10">
    <name type="scientific">Nonomuraea cypriaca</name>
    <dbReference type="NCBI Taxonomy" id="1187855"/>
    <lineage>
        <taxon>Bacteria</taxon>
        <taxon>Bacillati</taxon>
        <taxon>Actinomycetota</taxon>
        <taxon>Actinomycetes</taxon>
        <taxon>Streptosporangiales</taxon>
        <taxon>Streptosporangiaceae</taxon>
        <taxon>Nonomuraea</taxon>
    </lineage>
</organism>
<name>A0A931AEJ2_9ACTN</name>
<evidence type="ECO:0000256" key="6">
    <source>
        <dbReference type="ARBA" id="ARBA00022989"/>
    </source>
</evidence>
<feature type="transmembrane region" description="Helical" evidence="8">
    <location>
        <begin position="38"/>
        <end position="60"/>
    </location>
</feature>
<feature type="transmembrane region" description="Helical" evidence="8">
    <location>
        <begin position="216"/>
        <end position="242"/>
    </location>
</feature>
<feature type="transmembrane region" description="Helical" evidence="8">
    <location>
        <begin position="181"/>
        <end position="210"/>
    </location>
</feature>
<accession>A0A931AEJ2</accession>
<keyword evidence="7 8" id="KW-0472">Membrane</keyword>
<dbReference type="InterPro" id="IPR036458">
    <property type="entry name" value="Na:dicarbo_symporter_sf"/>
</dbReference>
<keyword evidence="4 8" id="KW-0812">Transmembrane</keyword>